<dbReference type="PANTHER" id="PTHR33162">
    <property type="entry name" value="SEC-INDEPENDENT PROTEIN TRANSLOCASE PROTEIN TATA, CHLOROPLASTIC"/>
    <property type="match status" value="1"/>
</dbReference>
<dbReference type="HAMAP" id="MF_00237">
    <property type="entry name" value="TatB"/>
    <property type="match status" value="1"/>
</dbReference>
<comment type="function">
    <text evidence="9">Part of the twin-arginine translocation (Tat) system that transports large folded proteins containing a characteristic twin-arginine motif in their signal peptide across membranes. Together with TatC, TatB is part of a receptor directly interacting with Tat signal peptides. TatB may form an oligomeric binding site that transiently accommodates folded Tat precursor proteins before their translocation.</text>
</comment>
<dbReference type="EMBL" id="JASXSX010000001">
    <property type="protein sequence ID" value="MDT3767273.1"/>
    <property type="molecule type" value="Genomic_DNA"/>
</dbReference>
<accession>A0ABU3IA75</accession>
<dbReference type="Gene3D" id="1.20.5.3310">
    <property type="match status" value="1"/>
</dbReference>
<evidence type="ECO:0000256" key="4">
    <source>
        <dbReference type="ARBA" id="ARBA00022692"/>
    </source>
</evidence>
<evidence type="ECO:0000256" key="9">
    <source>
        <dbReference type="HAMAP-Rule" id="MF_00237"/>
    </source>
</evidence>
<feature type="region of interest" description="Disordered" evidence="10">
    <location>
        <begin position="219"/>
        <end position="242"/>
    </location>
</feature>
<keyword evidence="2 9" id="KW-0813">Transport</keyword>
<evidence type="ECO:0000313" key="11">
    <source>
        <dbReference type="EMBL" id="MDT3767273.1"/>
    </source>
</evidence>
<evidence type="ECO:0000256" key="8">
    <source>
        <dbReference type="ARBA" id="ARBA00023136"/>
    </source>
</evidence>
<keyword evidence="8 9" id="KW-0472">Membrane</keyword>
<evidence type="ECO:0000256" key="2">
    <source>
        <dbReference type="ARBA" id="ARBA00022448"/>
    </source>
</evidence>
<keyword evidence="3 9" id="KW-1003">Cell membrane</keyword>
<dbReference type="PANTHER" id="PTHR33162:SF1">
    <property type="entry name" value="SEC-INDEPENDENT PROTEIN TRANSLOCASE PROTEIN TATA, CHLOROPLASTIC"/>
    <property type="match status" value="1"/>
</dbReference>
<dbReference type="InterPro" id="IPR018448">
    <property type="entry name" value="TatB"/>
</dbReference>
<evidence type="ECO:0000256" key="5">
    <source>
        <dbReference type="ARBA" id="ARBA00022927"/>
    </source>
</evidence>
<comment type="similarity">
    <text evidence="9">Belongs to the TatB family.</text>
</comment>
<evidence type="ECO:0000256" key="10">
    <source>
        <dbReference type="SAM" id="MobiDB-lite"/>
    </source>
</evidence>
<gene>
    <name evidence="9" type="primary">tatB</name>
    <name evidence="11" type="ORF">QS713_04220</name>
</gene>
<evidence type="ECO:0000256" key="6">
    <source>
        <dbReference type="ARBA" id="ARBA00022989"/>
    </source>
</evidence>
<evidence type="ECO:0000256" key="1">
    <source>
        <dbReference type="ARBA" id="ARBA00004167"/>
    </source>
</evidence>
<dbReference type="Proteomes" id="UP001247542">
    <property type="component" value="Unassembled WGS sequence"/>
</dbReference>
<keyword evidence="7 9" id="KW-0811">Translocation</keyword>
<keyword evidence="4 9" id="KW-0812">Transmembrane</keyword>
<comment type="caution">
    <text evidence="11">The sequence shown here is derived from an EMBL/GenBank/DDBJ whole genome shotgun (WGS) entry which is preliminary data.</text>
</comment>
<evidence type="ECO:0000256" key="3">
    <source>
        <dbReference type="ARBA" id="ARBA00022475"/>
    </source>
</evidence>
<keyword evidence="6 9" id="KW-1133">Transmembrane helix</keyword>
<keyword evidence="12" id="KW-1185">Reference proteome</keyword>
<evidence type="ECO:0000256" key="7">
    <source>
        <dbReference type="ARBA" id="ARBA00023010"/>
    </source>
</evidence>
<organism evidence="11 12">
    <name type="scientific">Gleimia hominis</name>
    <dbReference type="NCBI Taxonomy" id="595468"/>
    <lineage>
        <taxon>Bacteria</taxon>
        <taxon>Bacillati</taxon>
        <taxon>Actinomycetota</taxon>
        <taxon>Actinomycetes</taxon>
        <taxon>Actinomycetales</taxon>
        <taxon>Actinomycetaceae</taxon>
        <taxon>Gleimia</taxon>
    </lineage>
</organism>
<dbReference type="Pfam" id="PF02416">
    <property type="entry name" value="TatA_B_E"/>
    <property type="match status" value="1"/>
</dbReference>
<sequence>MFGISGAEFLVIAVVIVVVVGPSRLPEVTRTLTRWVKKLRVQLTKVRASLDSEVGDDLRNMNLSALDVRQYDPRRIVREAVQEEMDEWRKLVGPFGQANASAQANAQEAANANAAASTTNQTAAPAGPSQTSSAATSNQTAGSVQSAGAAAASATAVGSATGVATGAASGATSGAAGETGVVRAPLNPVAPQKRGVRVGQWYVSDRRGYGAQLARAVRAAASTKKTRRLTGQDVYRNPHPRH</sequence>
<keyword evidence="5 9" id="KW-0653">Protein transport</keyword>
<proteinExistence type="inferred from homology"/>
<feature type="region of interest" description="Disordered" evidence="10">
    <location>
        <begin position="102"/>
        <end position="139"/>
    </location>
</feature>
<evidence type="ECO:0000313" key="12">
    <source>
        <dbReference type="Proteomes" id="UP001247542"/>
    </source>
</evidence>
<protein>
    <recommendedName>
        <fullName evidence="9">Sec-independent protein translocase protein TatB</fullName>
    </recommendedName>
</protein>
<dbReference type="RefSeq" id="WP_313272675.1">
    <property type="nucleotide sequence ID" value="NZ_JASXSX010000001.1"/>
</dbReference>
<dbReference type="InterPro" id="IPR003369">
    <property type="entry name" value="TatA/B/E"/>
</dbReference>
<comment type="subcellular location">
    <subcellularLocation>
        <location evidence="9">Cell membrane</location>
        <topology evidence="9">Single-pass membrane protein</topology>
    </subcellularLocation>
    <subcellularLocation>
        <location evidence="1">Membrane</location>
        <topology evidence="1">Single-pass membrane protein</topology>
    </subcellularLocation>
</comment>
<reference evidence="11 12" key="1">
    <citation type="submission" date="2023-06" db="EMBL/GenBank/DDBJ databases">
        <title>Draft genome sequence of Gleimia hominis type strain CCUG 57540T.</title>
        <authorList>
            <person name="Salva-Serra F."/>
            <person name="Cardew S."/>
            <person name="Jensie Markopoulos S."/>
            <person name="Ohlen M."/>
            <person name="Inganas E."/>
            <person name="Svensson-Stadler L."/>
            <person name="Moore E.R.B."/>
        </authorList>
    </citation>
    <scope>NUCLEOTIDE SEQUENCE [LARGE SCALE GENOMIC DNA]</scope>
    <source>
        <strain evidence="11 12">CCUG 57540</strain>
    </source>
</reference>
<name>A0ABU3IA75_9ACTO</name>
<dbReference type="PRINTS" id="PR01506">
    <property type="entry name" value="TATBPROTEIN"/>
</dbReference>
<comment type="subunit">
    <text evidence="9">The Tat system comprises two distinct complexes: a TatABC complex, containing multiple copies of TatA, TatB and TatC subunits, and a separate TatA complex, containing only TatA subunits. Substrates initially bind to the TatABC complex, which probably triggers association of the separate TatA complex to form the active translocon.</text>
</comment>